<feature type="compositionally biased region" description="Low complexity" evidence="1">
    <location>
        <begin position="65"/>
        <end position="75"/>
    </location>
</feature>
<name>A0A699HDG3_TANCI</name>
<organism evidence="2">
    <name type="scientific">Tanacetum cinerariifolium</name>
    <name type="common">Dalmatian daisy</name>
    <name type="synonym">Chrysanthemum cinerariifolium</name>
    <dbReference type="NCBI Taxonomy" id="118510"/>
    <lineage>
        <taxon>Eukaryota</taxon>
        <taxon>Viridiplantae</taxon>
        <taxon>Streptophyta</taxon>
        <taxon>Embryophyta</taxon>
        <taxon>Tracheophyta</taxon>
        <taxon>Spermatophyta</taxon>
        <taxon>Magnoliopsida</taxon>
        <taxon>eudicotyledons</taxon>
        <taxon>Gunneridae</taxon>
        <taxon>Pentapetalae</taxon>
        <taxon>asterids</taxon>
        <taxon>campanulids</taxon>
        <taxon>Asterales</taxon>
        <taxon>Asteraceae</taxon>
        <taxon>Asteroideae</taxon>
        <taxon>Anthemideae</taxon>
        <taxon>Anthemidinae</taxon>
        <taxon>Tanacetum</taxon>
    </lineage>
</organism>
<dbReference type="EMBL" id="BKCJ010135905">
    <property type="protein sequence ID" value="GEX87435.1"/>
    <property type="molecule type" value="Genomic_DNA"/>
</dbReference>
<proteinExistence type="predicted"/>
<dbReference type="AlphaFoldDB" id="A0A699HDG3"/>
<gene>
    <name evidence="2" type="ORF">Tci_359410</name>
</gene>
<evidence type="ECO:0000313" key="2">
    <source>
        <dbReference type="EMBL" id="GEX87435.1"/>
    </source>
</evidence>
<evidence type="ECO:0000256" key="1">
    <source>
        <dbReference type="SAM" id="MobiDB-lite"/>
    </source>
</evidence>
<comment type="caution">
    <text evidence="2">The sequence shown here is derived from an EMBL/GenBank/DDBJ whole genome shotgun (WGS) entry which is preliminary data.</text>
</comment>
<feature type="region of interest" description="Disordered" evidence="1">
    <location>
        <begin position="1"/>
        <end position="97"/>
    </location>
</feature>
<feature type="non-terminal residue" evidence="2">
    <location>
        <position position="1"/>
    </location>
</feature>
<sequence length="191" mass="20598">PAILYGNRQEIPFGRPYRIHPNGWITASPPLSSGSSSGFSSLPSGSSSSTSSSPYAGPSRKRSHISSSSLETSHPSSPPSRKRCRSPTPLLSATTVCTPPIEMLPPYKRLKGSSSAPHDDVHAKTIVEAKLDDHSEMIGEMYEHLLDIPLTRLETIDHALETLRAEVVSTKGEIASSLARARATEQRDEIA</sequence>
<reference evidence="2" key="1">
    <citation type="journal article" date="2019" name="Sci. Rep.">
        <title>Draft genome of Tanacetum cinerariifolium, the natural source of mosquito coil.</title>
        <authorList>
            <person name="Yamashiro T."/>
            <person name="Shiraishi A."/>
            <person name="Satake H."/>
            <person name="Nakayama K."/>
        </authorList>
    </citation>
    <scope>NUCLEOTIDE SEQUENCE</scope>
</reference>
<protein>
    <submittedName>
        <fullName evidence="2">Uncharacterized protein</fullName>
    </submittedName>
</protein>
<feature type="compositionally biased region" description="Low complexity" evidence="1">
    <location>
        <begin position="28"/>
        <end position="58"/>
    </location>
</feature>
<accession>A0A699HDG3</accession>